<gene>
    <name evidence="7" type="ORF">Cni_G20316</name>
</gene>
<dbReference type="Pfam" id="PF02133">
    <property type="entry name" value="Transp_cyt_pur"/>
    <property type="match status" value="1"/>
</dbReference>
<feature type="transmembrane region" description="Helical" evidence="6">
    <location>
        <begin position="26"/>
        <end position="46"/>
    </location>
</feature>
<comment type="subcellular location">
    <subcellularLocation>
        <location evidence="1">Membrane</location>
        <topology evidence="1">Multi-pass membrane protein</topology>
    </subcellularLocation>
</comment>
<keyword evidence="5 6" id="KW-0472">Membrane</keyword>
<dbReference type="Gene3D" id="1.10.4160.10">
    <property type="entry name" value="Hydantoin permease"/>
    <property type="match status" value="1"/>
</dbReference>
<keyword evidence="8" id="KW-1185">Reference proteome</keyword>
<dbReference type="GO" id="GO:0005886">
    <property type="term" value="C:plasma membrane"/>
    <property type="evidence" value="ECO:0007669"/>
    <property type="project" value="TreeGrafter"/>
</dbReference>
<evidence type="ECO:0000256" key="1">
    <source>
        <dbReference type="ARBA" id="ARBA00004141"/>
    </source>
</evidence>
<feature type="transmembrane region" description="Helical" evidence="6">
    <location>
        <begin position="154"/>
        <end position="172"/>
    </location>
</feature>
<protein>
    <submittedName>
        <fullName evidence="7">Purine-uracil permease NCS1-like</fullName>
    </submittedName>
</protein>
<feature type="transmembrane region" description="Helical" evidence="6">
    <location>
        <begin position="333"/>
        <end position="358"/>
    </location>
</feature>
<dbReference type="InterPro" id="IPR045225">
    <property type="entry name" value="Uracil/uridine/allantoin_perm"/>
</dbReference>
<keyword evidence="4 6" id="KW-1133">Transmembrane helix</keyword>
<evidence type="ECO:0000256" key="3">
    <source>
        <dbReference type="ARBA" id="ARBA00022692"/>
    </source>
</evidence>
<comment type="similarity">
    <text evidence="2">Belongs to the purine-cytosine permease (2.A.39) family.</text>
</comment>
<reference evidence="7 8" key="1">
    <citation type="submission" date="2023-10" db="EMBL/GenBank/DDBJ databases">
        <title>Chromosome-scale genome assembly provides insights into flower coloration mechanisms of Canna indica.</title>
        <authorList>
            <person name="Li C."/>
        </authorList>
    </citation>
    <scope>NUCLEOTIDE SEQUENCE [LARGE SCALE GENOMIC DNA]</scope>
    <source>
        <tissue evidence="7">Flower</tissue>
    </source>
</reference>
<dbReference type="Proteomes" id="UP001327560">
    <property type="component" value="Chromosome 6"/>
</dbReference>
<evidence type="ECO:0000313" key="7">
    <source>
        <dbReference type="EMBL" id="WOL11553.1"/>
    </source>
</evidence>
<sequence>MEAADDVIDPSAGDGLDPIPAGKRTLSCWGMATLWVSMVVGVPTYYTAASLVELGMSWWQGVATIFLGNLVVSAPICLTAHAGTQYGVSFPIQLRSAFGVRGARVPALLRAVVACGWCGIESWIGGQAIFLLLLPISMRSSHYAKTVDWLGTSPLEIGCFLLFSLLQFAVLWKGMTGIYALGMSSAPVLVLLVSCLFAWAYAAAGGFGEMLSAPSRLAPPQFWSVFFPSLTGCVGSWATVALNISDFSRFARSQADQVFGQIGLPLFMAAYAFGGLAITSATEVIFGRPISDPLELLSRINTNFFISIIAFLGIGLAIITTNIPANFVAPANVLVSLSPSTFSFTTGSLVTAVISVAFQPWKIMGSSQSYVYAWLVGCSAVLGPITGIMLTDYYVLRRTRLHKEGLYSDSAYGPYYYTGGYNVAGFIALAAGVGPAIPGFLHEVGVLKTTWKVFDVIYGSAWFFGVFFASLVYWVLSCACSCRKAKDKACEAWAVAPMAEPLLRHTGTP</sequence>
<dbReference type="CDD" id="cd11485">
    <property type="entry name" value="SLC-NCS1sbd_YbbW-like"/>
    <property type="match status" value="1"/>
</dbReference>
<proteinExistence type="inferred from homology"/>
<dbReference type="PANTHER" id="PTHR30618">
    <property type="entry name" value="NCS1 FAMILY PURINE/PYRIMIDINE TRANSPORTER"/>
    <property type="match status" value="1"/>
</dbReference>
<evidence type="ECO:0000256" key="5">
    <source>
        <dbReference type="ARBA" id="ARBA00023136"/>
    </source>
</evidence>
<organism evidence="7 8">
    <name type="scientific">Canna indica</name>
    <name type="common">Indian-shot</name>
    <dbReference type="NCBI Taxonomy" id="4628"/>
    <lineage>
        <taxon>Eukaryota</taxon>
        <taxon>Viridiplantae</taxon>
        <taxon>Streptophyta</taxon>
        <taxon>Embryophyta</taxon>
        <taxon>Tracheophyta</taxon>
        <taxon>Spermatophyta</taxon>
        <taxon>Magnoliopsida</taxon>
        <taxon>Liliopsida</taxon>
        <taxon>Zingiberales</taxon>
        <taxon>Cannaceae</taxon>
        <taxon>Canna</taxon>
    </lineage>
</organism>
<dbReference type="GO" id="GO:0015205">
    <property type="term" value="F:nucleobase transmembrane transporter activity"/>
    <property type="evidence" value="ECO:0007669"/>
    <property type="project" value="TreeGrafter"/>
</dbReference>
<dbReference type="PANTHER" id="PTHR30618:SF0">
    <property type="entry name" value="PURINE-URACIL PERMEASE NCS1"/>
    <property type="match status" value="1"/>
</dbReference>
<accession>A0AAQ3KMF6</accession>
<dbReference type="InterPro" id="IPR001248">
    <property type="entry name" value="Pur-cyt_permease"/>
</dbReference>
<dbReference type="EMBL" id="CP136895">
    <property type="protein sequence ID" value="WOL11553.1"/>
    <property type="molecule type" value="Genomic_DNA"/>
</dbReference>
<evidence type="ECO:0000313" key="8">
    <source>
        <dbReference type="Proteomes" id="UP001327560"/>
    </source>
</evidence>
<name>A0AAQ3KMF6_9LILI</name>
<feature type="transmembrane region" description="Helical" evidence="6">
    <location>
        <begin position="457"/>
        <end position="476"/>
    </location>
</feature>
<feature type="transmembrane region" description="Helical" evidence="6">
    <location>
        <begin position="262"/>
        <end position="282"/>
    </location>
</feature>
<feature type="transmembrane region" description="Helical" evidence="6">
    <location>
        <begin position="58"/>
        <end position="86"/>
    </location>
</feature>
<evidence type="ECO:0000256" key="6">
    <source>
        <dbReference type="SAM" id="Phobius"/>
    </source>
</evidence>
<feature type="transmembrane region" description="Helical" evidence="6">
    <location>
        <begin position="107"/>
        <end position="134"/>
    </location>
</feature>
<evidence type="ECO:0000256" key="2">
    <source>
        <dbReference type="ARBA" id="ARBA00008974"/>
    </source>
</evidence>
<feature type="transmembrane region" description="Helical" evidence="6">
    <location>
        <begin position="415"/>
        <end position="437"/>
    </location>
</feature>
<dbReference type="AlphaFoldDB" id="A0AAQ3KMF6"/>
<evidence type="ECO:0000256" key="4">
    <source>
        <dbReference type="ARBA" id="ARBA00022989"/>
    </source>
</evidence>
<keyword evidence="3 6" id="KW-0812">Transmembrane</keyword>
<feature type="transmembrane region" description="Helical" evidence="6">
    <location>
        <begin position="370"/>
        <end position="395"/>
    </location>
</feature>
<feature type="transmembrane region" description="Helical" evidence="6">
    <location>
        <begin position="222"/>
        <end position="242"/>
    </location>
</feature>
<feature type="transmembrane region" description="Helical" evidence="6">
    <location>
        <begin position="179"/>
        <end position="202"/>
    </location>
</feature>
<feature type="transmembrane region" description="Helical" evidence="6">
    <location>
        <begin position="302"/>
        <end position="321"/>
    </location>
</feature>